<dbReference type="EMBL" id="RCHU02000008">
    <property type="protein sequence ID" value="KAL3582159.1"/>
    <property type="molecule type" value="Genomic_DNA"/>
</dbReference>
<keyword evidence="2" id="KW-1185">Reference proteome</keyword>
<name>A0ACC4BVL3_POPAL</name>
<reference evidence="1 2" key="1">
    <citation type="journal article" date="2024" name="Plant Biotechnol. J.">
        <title>Genome and CRISPR/Cas9 system of a widespread forest tree (Populus alba) in the world.</title>
        <authorList>
            <person name="Liu Y.J."/>
            <person name="Jiang P.F."/>
            <person name="Han X.M."/>
            <person name="Li X.Y."/>
            <person name="Wang H.M."/>
            <person name="Wang Y.J."/>
            <person name="Wang X.X."/>
            <person name="Zeng Q.Y."/>
        </authorList>
    </citation>
    <scope>NUCLEOTIDE SEQUENCE [LARGE SCALE GENOMIC DNA]</scope>
    <source>
        <strain evidence="2">cv. PAL-ZL1</strain>
    </source>
</reference>
<proteinExistence type="predicted"/>
<organism evidence="1 2">
    <name type="scientific">Populus alba</name>
    <name type="common">White poplar</name>
    <dbReference type="NCBI Taxonomy" id="43335"/>
    <lineage>
        <taxon>Eukaryota</taxon>
        <taxon>Viridiplantae</taxon>
        <taxon>Streptophyta</taxon>
        <taxon>Embryophyta</taxon>
        <taxon>Tracheophyta</taxon>
        <taxon>Spermatophyta</taxon>
        <taxon>Magnoliopsida</taxon>
        <taxon>eudicotyledons</taxon>
        <taxon>Gunneridae</taxon>
        <taxon>Pentapetalae</taxon>
        <taxon>rosids</taxon>
        <taxon>fabids</taxon>
        <taxon>Malpighiales</taxon>
        <taxon>Salicaceae</taxon>
        <taxon>Saliceae</taxon>
        <taxon>Populus</taxon>
    </lineage>
</organism>
<evidence type="ECO:0000313" key="2">
    <source>
        <dbReference type="Proteomes" id="UP000309997"/>
    </source>
</evidence>
<sequence>MKLFTIDLQPLWNVYGHSMDYCPKYTCEKAESLDAVPIPIASNGTDGPAVKAGTGETSAREERLVDKEGNFTIW</sequence>
<protein>
    <submittedName>
        <fullName evidence="1">Uncharacterized protein</fullName>
    </submittedName>
</protein>
<comment type="caution">
    <text evidence="1">The sequence shown here is derived from an EMBL/GenBank/DDBJ whole genome shotgun (WGS) entry which is preliminary data.</text>
</comment>
<evidence type="ECO:0000313" key="1">
    <source>
        <dbReference type="EMBL" id="KAL3582159.1"/>
    </source>
</evidence>
<gene>
    <name evidence="1" type="ORF">D5086_016491</name>
</gene>
<dbReference type="Proteomes" id="UP000309997">
    <property type="component" value="Unassembled WGS sequence"/>
</dbReference>
<accession>A0ACC4BVL3</accession>